<comment type="caution">
    <text evidence="2">The sequence shown here is derived from an EMBL/GenBank/DDBJ whole genome shotgun (WGS) entry which is preliminary data.</text>
</comment>
<dbReference type="RefSeq" id="WP_121433818.1">
    <property type="nucleotide sequence ID" value="NZ_RBWU01000002.1"/>
</dbReference>
<evidence type="ECO:0000313" key="3">
    <source>
        <dbReference type="Proteomes" id="UP000274601"/>
    </source>
</evidence>
<evidence type="ECO:0000313" key="2">
    <source>
        <dbReference type="EMBL" id="RKS76482.1"/>
    </source>
</evidence>
<dbReference type="EMBL" id="RBWU01000002">
    <property type="protein sequence ID" value="RKS76482.1"/>
    <property type="molecule type" value="Genomic_DNA"/>
</dbReference>
<feature type="domain" description="DUF7715" evidence="1">
    <location>
        <begin position="1"/>
        <end position="114"/>
    </location>
</feature>
<accession>A0A495QSJ5</accession>
<name>A0A495QSJ5_9ACTN</name>
<gene>
    <name evidence="2" type="ORF">BZB76_1838</name>
</gene>
<reference evidence="2 3" key="1">
    <citation type="submission" date="2018-10" db="EMBL/GenBank/DDBJ databases">
        <title>Genomic Encyclopedia of Archaeal and Bacterial Type Strains, Phase II (KMG-II): from individual species to whole genera.</title>
        <authorList>
            <person name="Goeker M."/>
        </authorList>
    </citation>
    <scope>NUCLEOTIDE SEQUENCE [LARGE SCALE GENOMIC DNA]</scope>
    <source>
        <strain evidence="2 3">DSM 43383</strain>
    </source>
</reference>
<dbReference type="AlphaFoldDB" id="A0A495QSJ5"/>
<organism evidence="2 3">
    <name type="scientific">Actinomadura pelletieri DSM 43383</name>
    <dbReference type="NCBI Taxonomy" id="1120940"/>
    <lineage>
        <taxon>Bacteria</taxon>
        <taxon>Bacillati</taxon>
        <taxon>Actinomycetota</taxon>
        <taxon>Actinomycetes</taxon>
        <taxon>Streptosporangiales</taxon>
        <taxon>Thermomonosporaceae</taxon>
        <taxon>Actinomadura</taxon>
    </lineage>
</organism>
<keyword evidence="3" id="KW-1185">Reference proteome</keyword>
<sequence>MRVLTAPNTQDPRDGGFVATLPGELLYRPFVCASGQDGRCGCERSLAGMTTRKGTTLAEVTDKDMTLADYIDAHASFLVDVWGWDRAGAEDEARALADVASDFPAGTLVTVQLQDEAHVFDALEA</sequence>
<proteinExistence type="predicted"/>
<evidence type="ECO:0000259" key="1">
    <source>
        <dbReference type="Pfam" id="PF24831"/>
    </source>
</evidence>
<protein>
    <recommendedName>
        <fullName evidence="1">DUF7715 domain-containing protein</fullName>
    </recommendedName>
</protein>
<dbReference type="Pfam" id="PF24831">
    <property type="entry name" value="DUF7715"/>
    <property type="match status" value="1"/>
</dbReference>
<dbReference type="InterPro" id="IPR056132">
    <property type="entry name" value="DUF7715"/>
</dbReference>
<dbReference type="Proteomes" id="UP000274601">
    <property type="component" value="Unassembled WGS sequence"/>
</dbReference>
<dbReference type="OrthoDB" id="3476326at2"/>